<sequence>MRVRRLELARYGAFEGRSVEFGTGLSLVLGGNETGKSTTLDALADLLWSIPLNSSRSYRFSRQALALRADLLLPDETELRVERVASGLSDPVTRAGIAEVWQGDGDDRSLWKTSFGLSHEALRAGGRDLCQAKGDLASLIFRARSGHSVHGILEDLSARADALYRSHRNNKNVEARRALAEYEEAKTEAEQAMARAHQVMDVRAAVERAKADLSQRRAEAGTAKIEHDTWSAKLRIAGAVRDLARLRARAAELRAAGPYLLGEDLAAWEEAAGQLQALDEILADVERQREKVGEQSAAVTVEHEVLAEQSAITLLAHECTARTEGMTTAETARTDADRLDHEAAVLLSGLTGTDDLPVADALSRLWLGEDRIAELDAVAAKLDEADQELATAEQTLSAALRQEAADSRGQAAPPPESIAALREAVDSLKVPGSASAAFNEALHAAHEATSERAALLTSAGLPANTTLGAVPSVNAVRTSGDRLVACEEAERAAQRAVELAARQVDKLEKRLRVSGDHDVPTPTAVADARAGRDRLVDDVVRAWVTGVPATNAPDLPVAVERAVRQADHVADLLSEHREAVAARAGLLAQITAAQAEAADAAGQADAAASELAGARDAWTAVWRPAGVAAPPPAEADAYRALLVDALAAEGRATAARDLVEDLHPQAEQQRAYLTEVLARAGRPRPGADPDSLLAAAEQVLAEDDDARASRAVAERMRTLREEAQHQRDQASATRASADAKWRGALTAAGLPTSSPAGWYRRRDVVAQARVLHTDAKRRRDEAGVLQERYEIFAGELARVTARLGIDLTADPAETTALLADRLQAAQQARTRSDDFEARLAALEKDIESTARRRQSALDELADLGGRTGTGDLERAAGRGRHLAELEERVAKHTEIVRAALPDLDVEQVVSELADADAESLRSAAASAAERAQAADEALDRAFTDHVRLTQQYQELTTRPGAAELHAKAEEKLSALAERVEEYLVVEIQRTVLRDELEAYERKHASPLLDAAGRILEQLTEGRYVGLRPVHGKDGRSLRVVGADEQAHAPDELSEGTADQAFLALRLAGIASLQEKRVARGLPTLPVVLDDVLMTFDDARAAAAIRVMAELAERWQIIVLSHHTHIRQVAEGLGLAGVTVSELVAPAALEPTRAAEEVRAAIREGAAREEVAPVHIARPSQAQDLTAVRVWARQNGFSVKERGRVPSDVIKAYEAANA</sequence>
<evidence type="ECO:0000313" key="5">
    <source>
        <dbReference type="EMBL" id="SDG20493.1"/>
    </source>
</evidence>
<dbReference type="OrthoDB" id="3177877at2"/>
<dbReference type="Gene3D" id="4.10.320.10">
    <property type="entry name" value="E3-binding domain"/>
    <property type="match status" value="1"/>
</dbReference>
<gene>
    <name evidence="5" type="ORF">SAMN05216553_106164</name>
</gene>
<feature type="coiled-coil region" evidence="2">
    <location>
        <begin position="713"/>
        <end position="740"/>
    </location>
</feature>
<feature type="domain" description="Lsr2 DNA-binding" evidence="4">
    <location>
        <begin position="1181"/>
        <end position="1215"/>
    </location>
</feature>
<evidence type="ECO:0000313" key="6">
    <source>
        <dbReference type="Proteomes" id="UP000199623"/>
    </source>
</evidence>
<keyword evidence="1" id="KW-0238">DNA-binding</keyword>
<dbReference type="AlphaFoldDB" id="A0A1G7SBX7"/>
<protein>
    <submittedName>
        <fullName evidence="5">Uncharacterized protein YhaN</fullName>
    </submittedName>
</protein>
<dbReference type="SUPFAM" id="SSF52540">
    <property type="entry name" value="P-loop containing nucleoside triphosphate hydrolases"/>
    <property type="match status" value="1"/>
</dbReference>
<evidence type="ECO:0000259" key="3">
    <source>
        <dbReference type="Pfam" id="PF13514"/>
    </source>
</evidence>
<dbReference type="InterPro" id="IPR036625">
    <property type="entry name" value="E3-bd_dom_sf"/>
</dbReference>
<dbReference type="STRING" id="200378.SAMN05216553_106164"/>
<proteinExistence type="predicted"/>
<dbReference type="GO" id="GO:0003677">
    <property type="term" value="F:DNA binding"/>
    <property type="evidence" value="ECO:0007669"/>
    <property type="project" value="UniProtKB-KW"/>
</dbReference>
<dbReference type="GO" id="GO:0016746">
    <property type="term" value="F:acyltransferase activity"/>
    <property type="evidence" value="ECO:0007669"/>
    <property type="project" value="InterPro"/>
</dbReference>
<accession>A0A1G7SBX7</accession>
<organism evidence="5 6">
    <name type="scientific">Lentzea fradiae</name>
    <dbReference type="NCBI Taxonomy" id="200378"/>
    <lineage>
        <taxon>Bacteria</taxon>
        <taxon>Bacillati</taxon>
        <taxon>Actinomycetota</taxon>
        <taxon>Actinomycetes</taxon>
        <taxon>Pseudonocardiales</taxon>
        <taxon>Pseudonocardiaceae</taxon>
        <taxon>Lentzea</taxon>
    </lineage>
</organism>
<dbReference type="PANTHER" id="PTHR41259">
    <property type="entry name" value="DOUBLE-STRAND BREAK REPAIR RAD50 ATPASE, PUTATIVE-RELATED"/>
    <property type="match status" value="1"/>
</dbReference>
<name>A0A1G7SBX7_9PSEU</name>
<feature type="domain" description="YhaN AAA" evidence="3">
    <location>
        <begin position="1"/>
        <end position="198"/>
    </location>
</feature>
<evidence type="ECO:0000256" key="1">
    <source>
        <dbReference type="ARBA" id="ARBA00023125"/>
    </source>
</evidence>
<dbReference type="PANTHER" id="PTHR41259:SF1">
    <property type="entry name" value="DOUBLE-STRAND BREAK REPAIR RAD50 ATPASE, PUTATIVE-RELATED"/>
    <property type="match status" value="1"/>
</dbReference>
<feature type="coiled-coil region" evidence="2">
    <location>
        <begin position="168"/>
        <end position="202"/>
    </location>
</feature>
<dbReference type="Pfam" id="PF23359">
    <property type="entry name" value="Lsr2_DNA-bd"/>
    <property type="match status" value="1"/>
</dbReference>
<dbReference type="InterPro" id="IPR027417">
    <property type="entry name" value="P-loop_NTPase"/>
</dbReference>
<dbReference type="Proteomes" id="UP000199623">
    <property type="component" value="Unassembled WGS sequence"/>
</dbReference>
<dbReference type="EMBL" id="FNCC01000006">
    <property type="protein sequence ID" value="SDG20493.1"/>
    <property type="molecule type" value="Genomic_DNA"/>
</dbReference>
<evidence type="ECO:0000259" key="4">
    <source>
        <dbReference type="Pfam" id="PF23359"/>
    </source>
</evidence>
<evidence type="ECO:0000256" key="2">
    <source>
        <dbReference type="SAM" id="Coils"/>
    </source>
</evidence>
<reference evidence="6" key="1">
    <citation type="submission" date="2016-10" db="EMBL/GenBank/DDBJ databases">
        <authorList>
            <person name="Varghese N."/>
            <person name="Submissions S."/>
        </authorList>
    </citation>
    <scope>NUCLEOTIDE SEQUENCE [LARGE SCALE GENOMIC DNA]</scope>
    <source>
        <strain evidence="6">CGMCC 4.3506</strain>
    </source>
</reference>
<dbReference type="InterPro" id="IPR055370">
    <property type="entry name" value="Lsr2_DNA-bd"/>
</dbReference>
<dbReference type="InterPro" id="IPR038734">
    <property type="entry name" value="YhaN_AAA"/>
</dbReference>
<feature type="coiled-coil region" evidence="2">
    <location>
        <begin position="236"/>
        <end position="295"/>
    </location>
</feature>
<dbReference type="Gene3D" id="3.40.50.300">
    <property type="entry name" value="P-loop containing nucleotide triphosphate hydrolases"/>
    <property type="match status" value="2"/>
</dbReference>
<keyword evidence="6" id="KW-1185">Reference proteome</keyword>
<dbReference type="RefSeq" id="WP_090049748.1">
    <property type="nucleotide sequence ID" value="NZ_FNCC01000006.1"/>
</dbReference>
<feature type="coiled-coil region" evidence="2">
    <location>
        <begin position="375"/>
        <end position="402"/>
    </location>
</feature>
<keyword evidence="2" id="KW-0175">Coiled coil</keyword>
<feature type="coiled-coil region" evidence="2">
    <location>
        <begin position="825"/>
        <end position="859"/>
    </location>
</feature>
<dbReference type="Pfam" id="PF13514">
    <property type="entry name" value="AAA_27"/>
    <property type="match status" value="1"/>
</dbReference>